<dbReference type="OMA" id="HEFRARK"/>
<feature type="compositionally biased region" description="Polar residues" evidence="1">
    <location>
        <begin position="256"/>
        <end position="295"/>
    </location>
</feature>
<evidence type="ECO:0000313" key="3">
    <source>
        <dbReference type="RefSeq" id="XP_055882707.1"/>
    </source>
</evidence>
<gene>
    <name evidence="3" type="primary">LOC129925824</name>
</gene>
<dbReference type="Pfam" id="PF00653">
    <property type="entry name" value="BIR"/>
    <property type="match status" value="1"/>
</dbReference>
<feature type="compositionally biased region" description="Basic and acidic residues" evidence="1">
    <location>
        <begin position="47"/>
        <end position="61"/>
    </location>
</feature>
<organism evidence="2 3">
    <name type="scientific">Biomphalaria glabrata</name>
    <name type="common">Bloodfluke planorb</name>
    <name type="synonym">Freshwater snail</name>
    <dbReference type="NCBI Taxonomy" id="6526"/>
    <lineage>
        <taxon>Eukaryota</taxon>
        <taxon>Metazoa</taxon>
        <taxon>Spiralia</taxon>
        <taxon>Lophotrochozoa</taxon>
        <taxon>Mollusca</taxon>
        <taxon>Gastropoda</taxon>
        <taxon>Heterobranchia</taxon>
        <taxon>Euthyneura</taxon>
        <taxon>Panpulmonata</taxon>
        <taxon>Hygrophila</taxon>
        <taxon>Lymnaeoidea</taxon>
        <taxon>Planorbidae</taxon>
        <taxon>Biomphalaria</taxon>
    </lineage>
</organism>
<dbReference type="AlphaFoldDB" id="A0A9W3A5W7"/>
<dbReference type="RefSeq" id="XP_055882707.1">
    <property type="nucleotide sequence ID" value="XM_056026732.1"/>
</dbReference>
<keyword evidence="2" id="KW-1185">Reference proteome</keyword>
<accession>A0A9W3A5W7</accession>
<dbReference type="Proteomes" id="UP001165740">
    <property type="component" value="Chromosome 4"/>
</dbReference>
<reference evidence="3" key="1">
    <citation type="submission" date="2025-08" db="UniProtKB">
        <authorList>
            <consortium name="RefSeq"/>
        </authorList>
    </citation>
    <scope>IDENTIFICATION</scope>
</reference>
<evidence type="ECO:0000313" key="2">
    <source>
        <dbReference type="Proteomes" id="UP001165740"/>
    </source>
</evidence>
<dbReference type="SUPFAM" id="SSF57924">
    <property type="entry name" value="Inhibitor of apoptosis (IAP) repeat"/>
    <property type="match status" value="2"/>
</dbReference>
<dbReference type="CDD" id="cd00022">
    <property type="entry name" value="BIR"/>
    <property type="match status" value="1"/>
</dbReference>
<sequence length="474" mass="51876">MGDNNIIIESDIATLFPANEDQIHGQCENDLKPLGDDNAKSPYNGKDLTRGDETQDSDERSIGYGSDEEYNLIFNHNDLFAHRNIYNSYVNEHSRHEFRARKCKGIKPSADCVPHPTHLNAIPWSRLNEEKWRLATFSKYPQKAAKYVILLAASGFVYTGDESVSDDSVTCFFCCSTKNNWQLFDDVDEVHKELSPTCPMVTKTKCTNVPLETCYSSTSFNQLKDSQLDRNNNSYSVSANINTSNILEDPVRQTEPDGTTLASRETQRTQGHGNVQQRSEVPTSSPLALSHNNAEQQNSSSLASSSIQQTLIASNREASASVAITTPHASVTTEISTASISGSSNIEVNTSPSSVSTNANAVHTNVTSGQSSTSTSSATLTQTVSAALGQTSEAAVTQAVSAAGQNSANRTAGGPTYSELGIVTERPKRFEYAVLLKRMETFLSWPRDHHLRPKELAEAGFYYAGKFEVYLKLI</sequence>
<name>A0A9W3A5W7_BIOGL</name>
<feature type="compositionally biased region" description="Basic and acidic residues" evidence="1">
    <location>
        <begin position="27"/>
        <end position="39"/>
    </location>
</feature>
<dbReference type="PANTHER" id="PTHR10044">
    <property type="entry name" value="INHIBITOR OF APOPTOSIS"/>
    <property type="match status" value="1"/>
</dbReference>
<dbReference type="Gene3D" id="1.10.1170.10">
    <property type="entry name" value="Inhibitor Of Apoptosis Protein (2mihbC-IAP-1), Chain A"/>
    <property type="match status" value="2"/>
</dbReference>
<dbReference type="InterPro" id="IPR050784">
    <property type="entry name" value="IAP"/>
</dbReference>
<protein>
    <submittedName>
        <fullName evidence="3">Uncharacterized protein LOC129925824</fullName>
    </submittedName>
</protein>
<dbReference type="SMART" id="SM00238">
    <property type="entry name" value="BIR"/>
    <property type="match status" value="1"/>
</dbReference>
<dbReference type="OrthoDB" id="4034597at2759"/>
<evidence type="ECO:0000256" key="1">
    <source>
        <dbReference type="SAM" id="MobiDB-lite"/>
    </source>
</evidence>
<dbReference type="InterPro" id="IPR001370">
    <property type="entry name" value="BIR_rpt"/>
</dbReference>
<dbReference type="PROSITE" id="PS50143">
    <property type="entry name" value="BIR_REPEAT_2"/>
    <property type="match status" value="2"/>
</dbReference>
<dbReference type="GeneID" id="129925824"/>
<feature type="region of interest" description="Disordered" evidence="1">
    <location>
        <begin position="246"/>
        <end position="302"/>
    </location>
</feature>
<feature type="region of interest" description="Disordered" evidence="1">
    <location>
        <begin position="27"/>
        <end position="63"/>
    </location>
</feature>
<proteinExistence type="predicted"/>